<feature type="binding site" evidence="8">
    <location>
        <begin position="40"/>
        <end position="42"/>
    </location>
    <ligand>
        <name>GTP</name>
        <dbReference type="ChEBI" id="CHEBI:37565"/>
    </ligand>
</feature>
<dbReference type="RefSeq" id="WP_154508977.1">
    <property type="nucleotide sequence ID" value="NZ_VUMH01000002.1"/>
</dbReference>
<evidence type="ECO:0000256" key="9">
    <source>
        <dbReference type="PROSITE-ProRule" id="PRU10134"/>
    </source>
</evidence>
<dbReference type="InterPro" id="IPR033128">
    <property type="entry name" value="Adenylosuccin_syn_Lys_AS"/>
</dbReference>
<feature type="binding site" evidence="8">
    <location>
        <begin position="414"/>
        <end position="416"/>
    </location>
    <ligand>
        <name>GTP</name>
        <dbReference type="ChEBI" id="CHEBI:37565"/>
    </ligand>
</feature>
<dbReference type="PANTHER" id="PTHR11846">
    <property type="entry name" value="ADENYLOSUCCINATE SYNTHETASE"/>
    <property type="match status" value="1"/>
</dbReference>
<evidence type="ECO:0000256" key="6">
    <source>
        <dbReference type="ARBA" id="ARBA00022842"/>
    </source>
</evidence>
<dbReference type="SUPFAM" id="SSF52540">
    <property type="entry name" value="P-loop containing nucleoside triphosphate hydrolases"/>
    <property type="match status" value="1"/>
</dbReference>
<evidence type="ECO:0000256" key="8">
    <source>
        <dbReference type="HAMAP-Rule" id="MF_00011"/>
    </source>
</evidence>
<keyword evidence="2 8" id="KW-0436">Ligase</keyword>
<dbReference type="CDD" id="cd03108">
    <property type="entry name" value="AdSS"/>
    <property type="match status" value="1"/>
</dbReference>
<accession>A0A6L5XII2</accession>
<evidence type="ECO:0000313" key="12">
    <source>
        <dbReference type="Proteomes" id="UP000477488"/>
    </source>
</evidence>
<feature type="binding site" description="in other chain" evidence="8">
    <location>
        <position position="304"/>
    </location>
    <ligand>
        <name>IMP</name>
        <dbReference type="ChEBI" id="CHEBI:58053"/>
        <note>ligand shared between dimeric partners</note>
    </ligand>
</feature>
<dbReference type="GO" id="GO:0005737">
    <property type="term" value="C:cytoplasm"/>
    <property type="evidence" value="ECO:0007669"/>
    <property type="project" value="UniProtKB-SubCell"/>
</dbReference>
<gene>
    <name evidence="8" type="primary">purA</name>
    <name evidence="11" type="ORF">FYJ44_02875</name>
</gene>
<feature type="binding site" evidence="8">
    <location>
        <position position="40"/>
    </location>
    <ligand>
        <name>Mg(2+)</name>
        <dbReference type="ChEBI" id="CHEBI:18420"/>
    </ligand>
</feature>
<feature type="binding site" description="in other chain" evidence="8">
    <location>
        <begin position="13"/>
        <end position="16"/>
    </location>
    <ligand>
        <name>IMP</name>
        <dbReference type="ChEBI" id="CHEBI:58053"/>
        <note>ligand shared between dimeric partners</note>
    </ligand>
</feature>
<feature type="binding site" evidence="8">
    <location>
        <position position="13"/>
    </location>
    <ligand>
        <name>Mg(2+)</name>
        <dbReference type="ChEBI" id="CHEBI:18420"/>
    </ligand>
</feature>
<dbReference type="PANTHER" id="PTHR11846:SF0">
    <property type="entry name" value="ADENYLOSUCCINATE SYNTHETASE"/>
    <property type="match status" value="1"/>
</dbReference>
<organism evidence="11 12">
    <name type="scientific">Desulfovibrio porci</name>
    <dbReference type="NCBI Taxonomy" id="2605782"/>
    <lineage>
        <taxon>Bacteria</taxon>
        <taxon>Pseudomonadati</taxon>
        <taxon>Thermodesulfobacteriota</taxon>
        <taxon>Desulfovibrionia</taxon>
        <taxon>Desulfovibrionales</taxon>
        <taxon>Desulfovibrionaceae</taxon>
        <taxon>Desulfovibrio</taxon>
    </lineage>
</organism>
<keyword evidence="3 8" id="KW-0479">Metal-binding</keyword>
<name>A0A6L5XII2_9BACT</name>
<feature type="binding site" evidence="8">
    <location>
        <position position="144"/>
    </location>
    <ligand>
        <name>IMP</name>
        <dbReference type="ChEBI" id="CHEBI:58053"/>
        <note>ligand shared between dimeric partners</note>
    </ligand>
</feature>
<comment type="pathway">
    <text evidence="8 10">Purine metabolism; AMP biosynthesis via de novo pathway; AMP from IMP: step 1/2.</text>
</comment>
<dbReference type="PROSITE" id="PS00513">
    <property type="entry name" value="ADENYLOSUCCIN_SYN_2"/>
    <property type="match status" value="1"/>
</dbReference>
<feature type="binding site" evidence="8">
    <location>
        <begin position="12"/>
        <end position="18"/>
    </location>
    <ligand>
        <name>GTP</name>
        <dbReference type="ChEBI" id="CHEBI:37565"/>
    </ligand>
</feature>
<feature type="active site" description="Proton acceptor" evidence="8">
    <location>
        <position position="13"/>
    </location>
</feature>
<comment type="subunit">
    <text evidence="1 8">Homodimer.</text>
</comment>
<dbReference type="UniPathway" id="UPA00075">
    <property type="reaction ID" value="UER00335"/>
</dbReference>
<keyword evidence="4 8" id="KW-0547">Nucleotide-binding</keyword>
<dbReference type="InterPro" id="IPR018220">
    <property type="entry name" value="Adenylosuccin_syn_GTP-bd"/>
</dbReference>
<evidence type="ECO:0000256" key="1">
    <source>
        <dbReference type="ARBA" id="ARBA00011738"/>
    </source>
</evidence>
<evidence type="ECO:0000256" key="7">
    <source>
        <dbReference type="ARBA" id="ARBA00023134"/>
    </source>
</evidence>
<dbReference type="Pfam" id="PF00709">
    <property type="entry name" value="Adenylsucc_synt"/>
    <property type="match status" value="1"/>
</dbReference>
<dbReference type="InterPro" id="IPR001114">
    <property type="entry name" value="Adenylosuccinate_synthetase"/>
</dbReference>
<comment type="caution">
    <text evidence="11">The sequence shown here is derived from an EMBL/GenBank/DDBJ whole genome shotgun (WGS) entry which is preliminary data.</text>
</comment>
<proteinExistence type="inferred from homology"/>
<dbReference type="NCBIfam" id="TIGR00184">
    <property type="entry name" value="purA"/>
    <property type="match status" value="1"/>
</dbReference>
<feature type="active site" evidence="9">
    <location>
        <position position="141"/>
    </location>
</feature>
<dbReference type="GO" id="GO:0005525">
    <property type="term" value="F:GTP binding"/>
    <property type="evidence" value="ECO:0007669"/>
    <property type="project" value="UniProtKB-UniRule"/>
</dbReference>
<keyword evidence="7 8" id="KW-0342">GTP-binding</keyword>
<dbReference type="Proteomes" id="UP000477488">
    <property type="component" value="Unassembled WGS sequence"/>
</dbReference>
<dbReference type="FunFam" id="3.90.170.10:FF:000001">
    <property type="entry name" value="Adenylosuccinate synthetase"/>
    <property type="match status" value="1"/>
</dbReference>
<dbReference type="GO" id="GO:0000287">
    <property type="term" value="F:magnesium ion binding"/>
    <property type="evidence" value="ECO:0007669"/>
    <property type="project" value="UniProtKB-UniRule"/>
</dbReference>
<keyword evidence="12" id="KW-1185">Reference proteome</keyword>
<evidence type="ECO:0000256" key="2">
    <source>
        <dbReference type="ARBA" id="ARBA00022598"/>
    </source>
</evidence>
<dbReference type="Gene3D" id="3.40.440.10">
    <property type="entry name" value="Adenylosuccinate Synthetase, subunit A, domain 1"/>
    <property type="match status" value="1"/>
</dbReference>
<feature type="binding site" evidence="8">
    <location>
        <begin position="300"/>
        <end position="306"/>
    </location>
    <ligand>
        <name>substrate</name>
    </ligand>
</feature>
<feature type="binding site" description="in other chain" evidence="8">
    <location>
        <position position="225"/>
    </location>
    <ligand>
        <name>IMP</name>
        <dbReference type="ChEBI" id="CHEBI:58053"/>
        <note>ligand shared between dimeric partners</note>
    </ligand>
</feature>
<dbReference type="InterPro" id="IPR042110">
    <property type="entry name" value="Adenylosuccinate_synth_dom2"/>
</dbReference>
<feature type="binding site" description="in other chain" evidence="8">
    <location>
        <position position="240"/>
    </location>
    <ligand>
        <name>IMP</name>
        <dbReference type="ChEBI" id="CHEBI:58053"/>
        <note>ligand shared between dimeric partners</note>
    </ligand>
</feature>
<reference evidence="11 12" key="1">
    <citation type="submission" date="2019-09" db="EMBL/GenBank/DDBJ databases">
        <title>In-depth cultivation of the pig gut microbiome towards novel bacterial diversity and tailored functional studies.</title>
        <authorList>
            <person name="Wylensek D."/>
            <person name="Hitch T.C.A."/>
            <person name="Clavel T."/>
        </authorList>
    </citation>
    <scope>NUCLEOTIDE SEQUENCE [LARGE SCALE GENOMIC DNA]</scope>
    <source>
        <strain evidence="11 12">PG-178-WT-4</strain>
    </source>
</reference>
<dbReference type="GO" id="GO:0044208">
    <property type="term" value="P:'de novo' AMP biosynthetic process"/>
    <property type="evidence" value="ECO:0007669"/>
    <property type="project" value="UniProtKB-UniRule"/>
</dbReference>
<dbReference type="SMART" id="SM00788">
    <property type="entry name" value="Adenylsucc_synt"/>
    <property type="match status" value="1"/>
</dbReference>
<evidence type="ECO:0000256" key="5">
    <source>
        <dbReference type="ARBA" id="ARBA00022755"/>
    </source>
</evidence>
<comment type="subcellular location">
    <subcellularLocation>
        <location evidence="8">Cytoplasm</location>
    </subcellularLocation>
</comment>
<dbReference type="EMBL" id="VUMH01000002">
    <property type="protein sequence ID" value="MSS27006.1"/>
    <property type="molecule type" value="Genomic_DNA"/>
</dbReference>
<dbReference type="Gene3D" id="3.90.170.10">
    <property type="entry name" value="Adenylosuccinate Synthetase, subunit A, domain 3"/>
    <property type="match status" value="1"/>
</dbReference>
<comment type="catalytic activity">
    <reaction evidence="8 10">
        <text>IMP + L-aspartate + GTP = N(6)-(1,2-dicarboxyethyl)-AMP + GDP + phosphate + 2 H(+)</text>
        <dbReference type="Rhea" id="RHEA:15753"/>
        <dbReference type="ChEBI" id="CHEBI:15378"/>
        <dbReference type="ChEBI" id="CHEBI:29991"/>
        <dbReference type="ChEBI" id="CHEBI:37565"/>
        <dbReference type="ChEBI" id="CHEBI:43474"/>
        <dbReference type="ChEBI" id="CHEBI:57567"/>
        <dbReference type="ChEBI" id="CHEBI:58053"/>
        <dbReference type="ChEBI" id="CHEBI:58189"/>
        <dbReference type="EC" id="6.3.4.4"/>
    </reaction>
</comment>
<dbReference type="InterPro" id="IPR027417">
    <property type="entry name" value="P-loop_NTPase"/>
</dbReference>
<dbReference type="PROSITE" id="PS01266">
    <property type="entry name" value="ADENYLOSUCCIN_SYN_1"/>
    <property type="match status" value="1"/>
</dbReference>
<dbReference type="NCBIfam" id="NF002223">
    <property type="entry name" value="PRK01117.1"/>
    <property type="match status" value="1"/>
</dbReference>
<dbReference type="HAMAP" id="MF_00011">
    <property type="entry name" value="Adenylosucc_synth"/>
    <property type="match status" value="1"/>
</dbReference>
<comment type="function">
    <text evidence="8">Plays an important role in the de novo pathway of purine nucleotide biosynthesis. Catalyzes the first committed step in the biosynthesis of AMP from IMP.</text>
</comment>
<feature type="binding site" description="in other chain" evidence="8">
    <location>
        <position position="130"/>
    </location>
    <ligand>
        <name>IMP</name>
        <dbReference type="ChEBI" id="CHEBI:58053"/>
        <note>ligand shared between dimeric partners</note>
    </ligand>
</feature>
<feature type="binding site" description="in other chain" evidence="8">
    <location>
        <begin position="38"/>
        <end position="41"/>
    </location>
    <ligand>
        <name>IMP</name>
        <dbReference type="ChEBI" id="CHEBI:58053"/>
        <note>ligand shared between dimeric partners</note>
    </ligand>
</feature>
<evidence type="ECO:0000256" key="3">
    <source>
        <dbReference type="ARBA" id="ARBA00022723"/>
    </source>
</evidence>
<keyword evidence="5 8" id="KW-0658">Purine biosynthesis</keyword>
<dbReference type="FunFam" id="1.10.300.10:FF:000001">
    <property type="entry name" value="Adenylosuccinate synthetase"/>
    <property type="match status" value="1"/>
</dbReference>
<evidence type="ECO:0000256" key="10">
    <source>
        <dbReference type="RuleBase" id="RU000520"/>
    </source>
</evidence>
<dbReference type="InterPro" id="IPR042109">
    <property type="entry name" value="Adenylosuccinate_synth_dom1"/>
</dbReference>
<dbReference type="Gene3D" id="1.10.300.10">
    <property type="entry name" value="Adenylosuccinate Synthetase, subunit A, domain 2"/>
    <property type="match status" value="1"/>
</dbReference>
<keyword evidence="6 8" id="KW-0460">Magnesium</keyword>
<dbReference type="GO" id="GO:0046040">
    <property type="term" value="P:IMP metabolic process"/>
    <property type="evidence" value="ECO:0007669"/>
    <property type="project" value="TreeGrafter"/>
</dbReference>
<evidence type="ECO:0000256" key="4">
    <source>
        <dbReference type="ARBA" id="ARBA00022741"/>
    </source>
</evidence>
<comment type="cofactor">
    <cofactor evidence="8">
        <name>Mg(2+)</name>
        <dbReference type="ChEBI" id="CHEBI:18420"/>
    </cofactor>
    <text evidence="8">Binds 1 Mg(2+) ion per subunit.</text>
</comment>
<evidence type="ECO:0000313" key="11">
    <source>
        <dbReference type="EMBL" id="MSS27006.1"/>
    </source>
</evidence>
<feature type="binding site" evidence="8">
    <location>
        <begin position="332"/>
        <end position="334"/>
    </location>
    <ligand>
        <name>GTP</name>
        <dbReference type="ChEBI" id="CHEBI:37565"/>
    </ligand>
</feature>
<keyword evidence="8" id="KW-0963">Cytoplasm</keyword>
<dbReference type="InterPro" id="IPR042111">
    <property type="entry name" value="Adenylosuccinate_synth_dom3"/>
</dbReference>
<dbReference type="GO" id="GO:0004019">
    <property type="term" value="F:adenylosuccinate synthase activity"/>
    <property type="evidence" value="ECO:0007669"/>
    <property type="project" value="UniProtKB-UniRule"/>
</dbReference>
<feature type="binding site" evidence="8">
    <location>
        <position position="306"/>
    </location>
    <ligand>
        <name>GTP</name>
        <dbReference type="ChEBI" id="CHEBI:37565"/>
    </ligand>
</feature>
<dbReference type="EC" id="6.3.4.4" evidence="8 10"/>
<protein>
    <recommendedName>
        <fullName evidence="8 10">Adenylosuccinate synthetase</fullName>
        <shortName evidence="8">AMPSase</shortName>
        <shortName evidence="8">AdSS</shortName>
        <ecNumber evidence="8 10">6.3.4.4</ecNumber>
    </recommendedName>
    <alternativeName>
        <fullName evidence="8">IMP--aspartate ligase</fullName>
    </alternativeName>
</protein>
<feature type="active site" description="Proton donor" evidence="8">
    <location>
        <position position="41"/>
    </location>
</feature>
<comment type="similarity">
    <text evidence="8 10">Belongs to the adenylosuccinate synthetase family.</text>
</comment>
<sequence>MANTVIIGAQWGDEGKGKIVDMLSAQSQVIVRFQGGNNAGHTIKVKGEETILHLIPSGILHDGKTCLIGNGVVLDPAVFLSEADHLAARGIDVSPARLGISKKTHLIMPYHKSLDKAREVKRAGHKIGTTGRGIGPCYEDKAARVGLRAGDLADPGLVREKVRHALLEKNVLLRDLYKFDPLDEAAVCDELLGLAPRLLPYLTDVDARIHEAMLADQDVLFEGAQGIHLDIDHGTYPFVTSSNTVAGNAAAGSGVAPTALNRIVGIVKAYTTRVGSGPFPTELLDDTGSYLRTKGHEFGATTGRPRRCGWLDAVVLRETVRLNGLTDIALTKLDVLQNLPALQICVAYEYEGHRLEYLPQEEGALGKVTPVYEELPGFEDDISECASFEELPDTVRGYIRRIEELTGVKVSMISVGADRRQTIVR</sequence>
<dbReference type="AlphaFoldDB" id="A0A6L5XII2"/>